<feature type="signal peptide" evidence="1">
    <location>
        <begin position="1"/>
        <end position="21"/>
    </location>
</feature>
<accession>A0AAD6YX67</accession>
<reference evidence="2" key="1">
    <citation type="submission" date="2023-03" db="EMBL/GenBank/DDBJ databases">
        <title>Massive genome expansion in bonnet fungi (Mycena s.s.) driven by repeated elements and novel gene families across ecological guilds.</title>
        <authorList>
            <consortium name="Lawrence Berkeley National Laboratory"/>
            <person name="Harder C.B."/>
            <person name="Miyauchi S."/>
            <person name="Viragh M."/>
            <person name="Kuo A."/>
            <person name="Thoen E."/>
            <person name="Andreopoulos B."/>
            <person name="Lu D."/>
            <person name="Skrede I."/>
            <person name="Drula E."/>
            <person name="Henrissat B."/>
            <person name="Morin E."/>
            <person name="Kohler A."/>
            <person name="Barry K."/>
            <person name="LaButti K."/>
            <person name="Morin E."/>
            <person name="Salamov A."/>
            <person name="Lipzen A."/>
            <person name="Mereny Z."/>
            <person name="Hegedus B."/>
            <person name="Baldrian P."/>
            <person name="Stursova M."/>
            <person name="Weitz H."/>
            <person name="Taylor A."/>
            <person name="Grigoriev I.V."/>
            <person name="Nagy L.G."/>
            <person name="Martin F."/>
            <person name="Kauserud H."/>
        </authorList>
    </citation>
    <scope>NUCLEOTIDE SEQUENCE</scope>
    <source>
        <strain evidence="2">CBHHK002</strain>
    </source>
</reference>
<name>A0AAD6YX67_9AGAR</name>
<sequence length="608" mass="67162">MKTPLLLLSCVAAFAVSLASGVQWITQLEPCAVRAWVRAEDLSPDHISRGELRLKVTRKECANQIASVALRLQLDEFGEFKFLKKGAVLPEVRVSKESAPVGYEDWMGSDIIMDYQAHEEGLSDPGLWTVQAEERRGWSTEVILLENNPDLSLPIVTPFTVAVPAVNYPPVVMVYRSLYGPISRHTFSNLGYRYTAVVTFTDGRTENVPAGHTAFIPSSQPHVQAPFTRNSTFEYLNLCEMGDLVSRKHDKDLEKCLPEAQRSVFRAEINLAEGNVVEKGRPLRGRVTVHAIREGSTAISDIQVDLRSLTRDHWAQARAAAGGDAEFSSATSGACRQGTGDRELYAESVDYATLFDDEDDVQAHLWRSMGVGLMQKPITPAQPYFDFEIEVSGDTPVDFTSYYSTSETFLHFRLSVMYSWDVVKCLYPDHVKSLSTDDADDAAETDEEGLWDMYTPVGKPAAPASRWYRTMTLETTVPITVVANTTLGRPVAHYLAPSGAKAPVLRSGMQLEMPASFPPAQPIFTVEGLADTSARLMQSGSTDPYQSFTNMSLMLGDRSEYPDPAKNYQGGDFAGVLWKKKVVAEERGIVPLRDEVEGGAQRTFSVAV</sequence>
<evidence type="ECO:0000313" key="2">
    <source>
        <dbReference type="EMBL" id="KAJ7300886.1"/>
    </source>
</evidence>
<proteinExistence type="predicted"/>
<keyword evidence="3" id="KW-1185">Reference proteome</keyword>
<feature type="chain" id="PRO_5042105415" evidence="1">
    <location>
        <begin position="22"/>
        <end position="608"/>
    </location>
</feature>
<comment type="caution">
    <text evidence="2">The sequence shown here is derived from an EMBL/GenBank/DDBJ whole genome shotgun (WGS) entry which is preliminary data.</text>
</comment>
<dbReference type="EMBL" id="JARIHO010000150">
    <property type="protein sequence ID" value="KAJ7300886.1"/>
    <property type="molecule type" value="Genomic_DNA"/>
</dbReference>
<dbReference type="Proteomes" id="UP001218218">
    <property type="component" value="Unassembled WGS sequence"/>
</dbReference>
<keyword evidence="1" id="KW-0732">Signal</keyword>
<evidence type="ECO:0000256" key="1">
    <source>
        <dbReference type="SAM" id="SignalP"/>
    </source>
</evidence>
<gene>
    <name evidence="2" type="ORF">DFH08DRAFT_997609</name>
</gene>
<dbReference type="AlphaFoldDB" id="A0AAD6YX67"/>
<protein>
    <submittedName>
        <fullName evidence="2">Uncharacterized protein</fullName>
    </submittedName>
</protein>
<evidence type="ECO:0000313" key="3">
    <source>
        <dbReference type="Proteomes" id="UP001218218"/>
    </source>
</evidence>
<organism evidence="2 3">
    <name type="scientific">Mycena albidolilacea</name>
    <dbReference type="NCBI Taxonomy" id="1033008"/>
    <lineage>
        <taxon>Eukaryota</taxon>
        <taxon>Fungi</taxon>
        <taxon>Dikarya</taxon>
        <taxon>Basidiomycota</taxon>
        <taxon>Agaricomycotina</taxon>
        <taxon>Agaricomycetes</taxon>
        <taxon>Agaricomycetidae</taxon>
        <taxon>Agaricales</taxon>
        <taxon>Marasmiineae</taxon>
        <taxon>Mycenaceae</taxon>
        <taxon>Mycena</taxon>
    </lineage>
</organism>